<dbReference type="RefSeq" id="WP_150083377.1">
    <property type="nucleotide sequence ID" value="NZ_VWRN01000034.1"/>
</dbReference>
<organism evidence="2 3">
    <name type="scientific">Cupriavidus cauae</name>
    <dbReference type="NCBI Taxonomy" id="2608999"/>
    <lineage>
        <taxon>Bacteria</taxon>
        <taxon>Pseudomonadati</taxon>
        <taxon>Pseudomonadota</taxon>
        <taxon>Betaproteobacteria</taxon>
        <taxon>Burkholderiales</taxon>
        <taxon>Burkholderiaceae</taxon>
        <taxon>Cupriavidus</taxon>
    </lineage>
</organism>
<proteinExistence type="predicted"/>
<name>A0A5M8ASX1_9BURK</name>
<feature type="compositionally biased region" description="Polar residues" evidence="1">
    <location>
        <begin position="1316"/>
        <end position="1325"/>
    </location>
</feature>
<comment type="caution">
    <text evidence="2">The sequence shown here is derived from an EMBL/GenBank/DDBJ whole genome shotgun (WGS) entry which is preliminary data.</text>
</comment>
<protein>
    <submittedName>
        <fullName evidence="2">Uncharacterized protein</fullName>
    </submittedName>
</protein>
<feature type="region of interest" description="Disordered" evidence="1">
    <location>
        <begin position="1279"/>
        <end position="1341"/>
    </location>
</feature>
<sequence length="1341" mass="146031">MATVPRSEKEPLLRVREGDIGYVNVQVEGHEYLVTRTGQFGVQVCRLDIEDLPLARRFFQAIKEFFTHRVADFFQLRGVGSRSYRIGKAVESWTGFADGQEKAEGPPSVLAPTVSIQTPGKKTTEGHSNYAVVHLANHGTRPAGKIKISTACKPLSERDYAWRNGLLCRLFGPATKLQAGAAPELDDEACRTELTAAFDLAGEDAQQAFARLYETMLAMVGVQGAAVANAGSAHVPLVTRAKLLLLGCAISTHVCAEQTPRKRSPQEAAEVLGMLGSSWHQLSDHSEAAIQCWQAARRLSRCELGLQMLLELIGRPTDLPEPVVEQWQAALRIYLQACDYLSSRSDAARHEDARRGSANADGNIASELDALRAWTGHPIGAAEYAAAMLADANHRRENRLAYRALIGAVKLMQIRALADPAWMKAQRRAMEGAGSVPSLAAPLSKDEVVALALWRNGFRDDLDDGLLAQFQHLLNKLVLEWLPRRRVDLLTGVENELMPDDSPVALALGDPMTQAVTRRTVTQQSQDYHTAMGRMTRLLVLHFKMAAGIPLLQHEALLRDVLGFWDEVRKLGLSVEAAAQLELELEHVLARLDSVARVMEINKGVQAYSTDNLRKLRHDLHIQADTKTCLADLRQHLKAMHARFAQADLALESLHPFDGVAQDIGAAQQIACLVRYGLLTQWLCSTEFGMRLHAYTVTDAFKNAVISDLIDVPANRPHRLEIEAELSGITRIDLDVIDEWAAEAGVLSATSPEAIPARTGVSTEVPEISRRFQEYRQVVAMLRAGRDKADAGVVLPETPRTREDFRQIASHRINTNLGNGAKGSVSRTGGAGASVSIGAGASAILAGPAPTISVSFSQASTTTRTGSFGILSSSVGGQTMTVSETTGDTGQVGAGISVSTTTALDVGVDASYVDRDGTEIGIAIRSPATPGSRDWVKTSQDAVNVVFGKKLANKIEKDLAAAPYPSKGDRALRELCYQCFQPLLKGALALNVFDNKTSSESVNAGISAGVGFKVKEGLLQGSLNARLGKETDLLTRQTRVDRTGSTRVAVHGIGAGSRCSAAVRVLATVLPSELTSHLKSALSSGELVGTTVTFRERGAQHFIRRETRDGLTQPSFAWDIVFRNVDDLIAHSNIPEVQEQWGAYNESLTPDAMKLKLDKCMQYLRLHTRDSRQTFMVRRYLVDDKLTELNAWTALAEGLSGDIFPFGDLCDRYAVTQRCLSLLTKNEHYKLGGFGAYTGDFREEEIGLHGGLMLTETRTVSVSTELLWFNARISPRAPKSLEETDASGSEGTNPTLLVQPREKPARASYFPELRNPSHSEVQAQVGSPIPSQELDHAPLLH</sequence>
<evidence type="ECO:0000256" key="1">
    <source>
        <dbReference type="SAM" id="MobiDB-lite"/>
    </source>
</evidence>
<evidence type="ECO:0000313" key="2">
    <source>
        <dbReference type="EMBL" id="KAA6123894.1"/>
    </source>
</evidence>
<accession>A0A5M8ASX1</accession>
<reference evidence="2 3" key="1">
    <citation type="submission" date="2019-09" db="EMBL/GenBank/DDBJ databases">
        <title>Isolation of a novel species in the genus Cupriavidus from patients with sepsis using whole genome sequencing.</title>
        <authorList>
            <person name="Kweon O.J."/>
            <person name="Lee M.-K."/>
        </authorList>
    </citation>
    <scope>NUCLEOTIDE SEQUENCE [LARGE SCALE GENOMIC DNA]</scope>
    <source>
        <strain evidence="2 3">MKL-01</strain>
    </source>
</reference>
<feature type="compositionally biased region" description="Polar residues" evidence="1">
    <location>
        <begin position="1286"/>
        <end position="1296"/>
    </location>
</feature>
<evidence type="ECO:0000313" key="3">
    <source>
        <dbReference type="Proteomes" id="UP000324324"/>
    </source>
</evidence>
<keyword evidence="3" id="KW-1185">Reference proteome</keyword>
<dbReference type="Proteomes" id="UP000324324">
    <property type="component" value="Unassembled WGS sequence"/>
</dbReference>
<gene>
    <name evidence="2" type="ORF">F1599_13275</name>
</gene>
<dbReference type="EMBL" id="VWRN01000034">
    <property type="protein sequence ID" value="KAA6123894.1"/>
    <property type="molecule type" value="Genomic_DNA"/>
</dbReference>